<evidence type="ECO:0000313" key="1">
    <source>
        <dbReference type="EMBL" id="KAF2234232.1"/>
    </source>
</evidence>
<dbReference type="AlphaFoldDB" id="A0A6A6H8A4"/>
<proteinExistence type="predicted"/>
<keyword evidence="2" id="KW-1185">Reference proteome</keyword>
<sequence>MSNKQKQSTTDVNQQNLPAPLKSETRRLRIVLYVHIKCMVFICDTMLKTLFWTAGRTHDFPQPTLNFIRAYLLWARDQFGSVLRTCNDTEAFHGSRLVKSLCVCLQTHWHSSIIYERASKLVSYSDFSTFLCRNPA</sequence>
<evidence type="ECO:0000313" key="2">
    <source>
        <dbReference type="Proteomes" id="UP000800092"/>
    </source>
</evidence>
<organism evidence="1 2">
    <name type="scientific">Viridothelium virens</name>
    <name type="common">Speckled blister lichen</name>
    <name type="synonym">Trypethelium virens</name>
    <dbReference type="NCBI Taxonomy" id="1048519"/>
    <lineage>
        <taxon>Eukaryota</taxon>
        <taxon>Fungi</taxon>
        <taxon>Dikarya</taxon>
        <taxon>Ascomycota</taxon>
        <taxon>Pezizomycotina</taxon>
        <taxon>Dothideomycetes</taxon>
        <taxon>Dothideomycetes incertae sedis</taxon>
        <taxon>Trypetheliales</taxon>
        <taxon>Trypetheliaceae</taxon>
        <taxon>Viridothelium</taxon>
    </lineage>
</organism>
<dbReference type="EMBL" id="ML991800">
    <property type="protein sequence ID" value="KAF2234232.1"/>
    <property type="molecule type" value="Genomic_DNA"/>
</dbReference>
<name>A0A6A6H8A4_VIRVR</name>
<accession>A0A6A6H8A4</accession>
<reference evidence="1" key="1">
    <citation type="journal article" date="2020" name="Stud. Mycol.">
        <title>101 Dothideomycetes genomes: a test case for predicting lifestyles and emergence of pathogens.</title>
        <authorList>
            <person name="Haridas S."/>
            <person name="Albert R."/>
            <person name="Binder M."/>
            <person name="Bloem J."/>
            <person name="Labutti K."/>
            <person name="Salamov A."/>
            <person name="Andreopoulos B."/>
            <person name="Baker S."/>
            <person name="Barry K."/>
            <person name="Bills G."/>
            <person name="Bluhm B."/>
            <person name="Cannon C."/>
            <person name="Castanera R."/>
            <person name="Culley D."/>
            <person name="Daum C."/>
            <person name="Ezra D."/>
            <person name="Gonzalez J."/>
            <person name="Henrissat B."/>
            <person name="Kuo A."/>
            <person name="Liang C."/>
            <person name="Lipzen A."/>
            <person name="Lutzoni F."/>
            <person name="Magnuson J."/>
            <person name="Mondo S."/>
            <person name="Nolan M."/>
            <person name="Ohm R."/>
            <person name="Pangilinan J."/>
            <person name="Park H.-J."/>
            <person name="Ramirez L."/>
            <person name="Alfaro M."/>
            <person name="Sun H."/>
            <person name="Tritt A."/>
            <person name="Yoshinaga Y."/>
            <person name="Zwiers L.-H."/>
            <person name="Turgeon B."/>
            <person name="Goodwin S."/>
            <person name="Spatafora J."/>
            <person name="Crous P."/>
            <person name="Grigoriev I."/>
        </authorList>
    </citation>
    <scope>NUCLEOTIDE SEQUENCE</scope>
    <source>
        <strain evidence="1">Tuck. ex Michener</strain>
    </source>
</reference>
<gene>
    <name evidence="1" type="ORF">EV356DRAFT_175489</name>
</gene>
<protein>
    <submittedName>
        <fullName evidence="1">Uncharacterized protein</fullName>
    </submittedName>
</protein>
<dbReference type="Proteomes" id="UP000800092">
    <property type="component" value="Unassembled WGS sequence"/>
</dbReference>